<protein>
    <submittedName>
        <fullName evidence="9">Glycosyltransferase involved in cell wall bisynthesis</fullName>
    </submittedName>
</protein>
<feature type="transmembrane region" description="Helical" evidence="7">
    <location>
        <begin position="242"/>
        <end position="263"/>
    </location>
</feature>
<dbReference type="InterPro" id="IPR050256">
    <property type="entry name" value="Glycosyltransferase_2"/>
</dbReference>
<accession>A0ABY1FUI4</accession>
<dbReference type="CDD" id="cd04187">
    <property type="entry name" value="DPM1_like_bac"/>
    <property type="match status" value="1"/>
</dbReference>
<reference evidence="9 10" key="1">
    <citation type="submission" date="2016-10" db="EMBL/GenBank/DDBJ databases">
        <authorList>
            <person name="Varghese N."/>
            <person name="Submissions S."/>
        </authorList>
    </citation>
    <scope>NUCLEOTIDE SEQUENCE [LARGE SCALE GENOMIC DNA]</scope>
    <source>
        <strain evidence="9 10">DSM 26291</strain>
    </source>
</reference>
<dbReference type="Gene3D" id="3.90.550.10">
    <property type="entry name" value="Spore Coat Polysaccharide Biosynthesis Protein SpsA, Chain A"/>
    <property type="match status" value="1"/>
</dbReference>
<evidence type="ECO:0000256" key="5">
    <source>
        <dbReference type="ARBA" id="ARBA00022989"/>
    </source>
</evidence>
<evidence type="ECO:0000259" key="8">
    <source>
        <dbReference type="Pfam" id="PF00535"/>
    </source>
</evidence>
<organism evidence="9 10">
    <name type="scientific">Marinobacter salarius</name>
    <dbReference type="NCBI Taxonomy" id="1420917"/>
    <lineage>
        <taxon>Bacteria</taxon>
        <taxon>Pseudomonadati</taxon>
        <taxon>Pseudomonadota</taxon>
        <taxon>Gammaproteobacteria</taxon>
        <taxon>Pseudomonadales</taxon>
        <taxon>Marinobacteraceae</taxon>
        <taxon>Marinobacter</taxon>
    </lineage>
</organism>
<evidence type="ECO:0000256" key="2">
    <source>
        <dbReference type="ARBA" id="ARBA00022676"/>
    </source>
</evidence>
<keyword evidence="3" id="KW-0808">Transferase</keyword>
<feature type="domain" description="Glycosyltransferase 2-like" evidence="8">
    <location>
        <begin position="18"/>
        <end position="180"/>
    </location>
</feature>
<dbReference type="SUPFAM" id="SSF53448">
    <property type="entry name" value="Nucleotide-diphospho-sugar transferases"/>
    <property type="match status" value="1"/>
</dbReference>
<dbReference type="Pfam" id="PF00535">
    <property type="entry name" value="Glycos_transf_2"/>
    <property type="match status" value="1"/>
</dbReference>
<proteinExistence type="predicted"/>
<evidence type="ECO:0000313" key="10">
    <source>
        <dbReference type="Proteomes" id="UP000199211"/>
    </source>
</evidence>
<evidence type="ECO:0000313" key="9">
    <source>
        <dbReference type="EMBL" id="SFM13008.1"/>
    </source>
</evidence>
<dbReference type="Proteomes" id="UP000199211">
    <property type="component" value="Unassembled WGS sequence"/>
</dbReference>
<keyword evidence="2" id="KW-0328">Glycosyltransferase</keyword>
<gene>
    <name evidence="9" type="ORF">SAMN04487868_13318</name>
</gene>
<dbReference type="EMBL" id="FOTV01000033">
    <property type="protein sequence ID" value="SFM13008.1"/>
    <property type="molecule type" value="Genomic_DNA"/>
</dbReference>
<comment type="subcellular location">
    <subcellularLocation>
        <location evidence="1">Membrane</location>
        <topology evidence="1">Multi-pass membrane protein</topology>
    </subcellularLocation>
</comment>
<evidence type="ECO:0000256" key="3">
    <source>
        <dbReference type="ARBA" id="ARBA00022679"/>
    </source>
</evidence>
<evidence type="ECO:0000256" key="4">
    <source>
        <dbReference type="ARBA" id="ARBA00022692"/>
    </source>
</evidence>
<dbReference type="RefSeq" id="WP_091644602.1">
    <property type="nucleotide sequence ID" value="NZ_FOTV01000033.1"/>
</dbReference>
<evidence type="ECO:0000256" key="6">
    <source>
        <dbReference type="ARBA" id="ARBA00023136"/>
    </source>
</evidence>
<feature type="transmembrane region" description="Helical" evidence="7">
    <location>
        <begin position="275"/>
        <end position="300"/>
    </location>
</feature>
<evidence type="ECO:0000256" key="1">
    <source>
        <dbReference type="ARBA" id="ARBA00004141"/>
    </source>
</evidence>
<keyword evidence="5 7" id="KW-1133">Transmembrane helix</keyword>
<dbReference type="PANTHER" id="PTHR48090:SF1">
    <property type="entry name" value="PROPHAGE BACTOPRENOL GLUCOSYL TRANSFERASE HOMOLOG"/>
    <property type="match status" value="1"/>
</dbReference>
<keyword evidence="6 7" id="KW-0472">Membrane</keyword>
<dbReference type="InterPro" id="IPR029044">
    <property type="entry name" value="Nucleotide-diphossugar_trans"/>
</dbReference>
<dbReference type="InterPro" id="IPR001173">
    <property type="entry name" value="Glyco_trans_2-like"/>
</dbReference>
<sequence>MSRHSVLPTRISSKQVLSIVVPVFNERAMLPVFLERVLPILDSLTVATQLVFVDDGSEDGSANYISSFLARRSGIRLVKLTRNFGKEAALTAGLEHATGDAVVVIDADLQDPPELIPTMVEAWQSGSDVVLMQRRSRHGESLPKRLSAHLFYRLLNRTSRTNIPVDTGDFRLMSRRAVDALMSLGERNRYMKGLFAWIGMPTTVLPYDRAPRAAGVSKWDYPRLIGLALEGLTSFSTSPLRWATGVGLLAASMGALFGLWIVVKATLLGDVTNGYPSLVAIITFLGGIQLLSIGIVGEYVGKTYVETKQRPIYLTEDVMESVQAGARPNTLNPEPYRHASSN</sequence>
<dbReference type="PANTHER" id="PTHR48090">
    <property type="entry name" value="UNDECAPRENYL-PHOSPHATE 4-DEOXY-4-FORMAMIDO-L-ARABINOSE TRANSFERASE-RELATED"/>
    <property type="match status" value="1"/>
</dbReference>
<name>A0ABY1FUI4_9GAMM</name>
<keyword evidence="4 7" id="KW-0812">Transmembrane</keyword>
<keyword evidence="10" id="KW-1185">Reference proteome</keyword>
<evidence type="ECO:0000256" key="7">
    <source>
        <dbReference type="SAM" id="Phobius"/>
    </source>
</evidence>
<comment type="caution">
    <text evidence="9">The sequence shown here is derived from an EMBL/GenBank/DDBJ whole genome shotgun (WGS) entry which is preliminary data.</text>
</comment>